<evidence type="ECO:0000259" key="1">
    <source>
        <dbReference type="PROSITE" id="PS51819"/>
    </source>
</evidence>
<keyword evidence="3" id="KW-1185">Reference proteome</keyword>
<dbReference type="OrthoDB" id="9804907at2"/>
<dbReference type="PROSITE" id="PS51819">
    <property type="entry name" value="VOC"/>
    <property type="match status" value="1"/>
</dbReference>
<proteinExistence type="predicted"/>
<dbReference type="SUPFAM" id="SSF54593">
    <property type="entry name" value="Glyoxalase/Bleomycin resistance protein/Dihydroxybiphenyl dioxygenase"/>
    <property type="match status" value="1"/>
</dbReference>
<dbReference type="CDD" id="cd06587">
    <property type="entry name" value="VOC"/>
    <property type="match status" value="1"/>
</dbReference>
<organism evidence="2 3">
    <name type="scientific">Mesorhizobium australicum</name>
    <dbReference type="NCBI Taxonomy" id="536018"/>
    <lineage>
        <taxon>Bacteria</taxon>
        <taxon>Pseudomonadati</taxon>
        <taxon>Pseudomonadota</taxon>
        <taxon>Alphaproteobacteria</taxon>
        <taxon>Hyphomicrobiales</taxon>
        <taxon>Phyllobacteriaceae</taxon>
        <taxon>Mesorhizobium</taxon>
    </lineage>
</organism>
<evidence type="ECO:0000313" key="3">
    <source>
        <dbReference type="Proteomes" id="UP000193083"/>
    </source>
</evidence>
<dbReference type="InterPro" id="IPR053863">
    <property type="entry name" value="Glyoxy/Ble-like_N"/>
</dbReference>
<dbReference type="RefSeq" id="WP_085464940.1">
    <property type="nucleotide sequence ID" value="NZ_FXBL01000004.1"/>
</dbReference>
<dbReference type="InterPro" id="IPR029068">
    <property type="entry name" value="Glyas_Bleomycin-R_OHBP_Dase"/>
</dbReference>
<feature type="domain" description="VOC" evidence="1">
    <location>
        <begin position="5"/>
        <end position="126"/>
    </location>
</feature>
<name>A0A1X7P1Y1_9HYPH</name>
<dbReference type="EMBL" id="FXBL01000004">
    <property type="protein sequence ID" value="SMH44590.1"/>
    <property type="molecule type" value="Genomic_DNA"/>
</dbReference>
<dbReference type="InterPro" id="IPR037523">
    <property type="entry name" value="VOC_core"/>
</dbReference>
<evidence type="ECO:0000313" key="2">
    <source>
        <dbReference type="EMBL" id="SMH44590.1"/>
    </source>
</evidence>
<reference evidence="2 3" key="1">
    <citation type="submission" date="2017-04" db="EMBL/GenBank/DDBJ databases">
        <authorList>
            <person name="Afonso C.L."/>
            <person name="Miller P.J."/>
            <person name="Scott M.A."/>
            <person name="Spackman E."/>
            <person name="Goraichik I."/>
            <person name="Dimitrov K.M."/>
            <person name="Suarez D.L."/>
            <person name="Swayne D.E."/>
        </authorList>
    </citation>
    <scope>NUCLEOTIDE SEQUENCE [LARGE SCALE GENOMIC DNA]</scope>
    <source>
        <strain evidence="2 3">B5P</strain>
    </source>
</reference>
<dbReference type="Gene3D" id="3.10.180.10">
    <property type="entry name" value="2,3-Dihydroxybiphenyl 1,2-Dioxygenase, domain 1"/>
    <property type="match status" value="1"/>
</dbReference>
<protein>
    <submittedName>
        <fullName evidence="2">Glyoxalase-like domain-containing protein</fullName>
    </submittedName>
</protein>
<gene>
    <name evidence="2" type="ORF">SAMN02982922_3070</name>
</gene>
<sequence length="126" mass="13974">MLKDKSSSAIVAVHDIDRAKKFYRDVLGLEVDQEDMDGVVVFRTGGTSLVVYASEMAGSNRANAVVWDVGDEIDDITSDLRREGVAFEHYEDMPGVVLDGDVHVAGDMRMVWFKDPDGNILHLNNM</sequence>
<dbReference type="AlphaFoldDB" id="A0A1X7P1Y1"/>
<accession>A0A1X7P1Y1</accession>
<dbReference type="Pfam" id="PF22677">
    <property type="entry name" value="Ble-like_N"/>
    <property type="match status" value="1"/>
</dbReference>
<dbReference type="Proteomes" id="UP000193083">
    <property type="component" value="Unassembled WGS sequence"/>
</dbReference>